<feature type="region of interest" description="Disordered" evidence="2">
    <location>
        <begin position="1945"/>
        <end position="1983"/>
    </location>
</feature>
<dbReference type="GO" id="GO:0000285">
    <property type="term" value="F:1-phosphatidylinositol-3-phosphate 5-kinase activity"/>
    <property type="evidence" value="ECO:0007669"/>
    <property type="project" value="TreeGrafter"/>
</dbReference>
<sequence>MEESLSDRYVSFENRSKQRNTSQKFFDWILNYPLFNEIRNSSLSNRFSSLCLNDGEHFYEKKIQRNVKRKSARKDPSVALINEPNELTTNLIKNRINKNDYNLINNNKFYLNIIRKSEQMRSSYNDGIREERRKKLIFERVKEKYLKKKEVNRESLYVLVPSNPTENKKKNVIVKEECNPFFNFFEKDINKNVYHSSINFSLKMNIQLNRYFYRVISNQLGYYGIKKDIYVNILNVLSEISKYYHSYGYDVLNNIKVKYFPYRSITNSFYIHGLVFTNCSVYFDDVEIKNPKILLLDAEKRGEYEILENRYDDNYSYTYFISKKLSSKNLNIILIYGEVPFYIKKLLMKKNIYFFTSIKKKNIYRLSNILRTKILCFENFKSFDNSYIARANYFKIQKYKKNVKNIYLCCNNKFLTICLFGNKELRDSSLEKENCNFYCDSDNKMGRKEEDRRKMEKSNLTGENNVIYEDKSINIFESNFKKEIEKENILENFLQVYYKNKSDDYMVDYYFLNKEKKINFSEKKKKNENKKMLLINHIKNIIIIKKVKKLVKFCIFLTFHVYKQIWLNNYMGRMFVCLYDKNVNINLNVIRDNLYQKVNNSIIFSSFFFFYNIKNVKITPLNLMYNLFHLINIHNPLTRERMKILHSLIKPNKIIKDQICNNYEHCFYNSAKNKIIDVVNYFLFNNFMKNYECSYEYIYYYLNVINSSYLHHTPKNVITNEEDFLTNSYLLRKNLLENNKIGKETEMNIGIEVEKKINKKAEQIIAKNILFYCYHLETAKNLEMITYFICPSYMFINNIYNNISMYLFDNKNHDSKWLFYNFFFNYKYIFDISLQQFVCLIHTLSFNLTCPFELCGNYLCYHQICIQMFLKRVLIIIKKEKSDDVVDDIVMNIVCNKCDVVQEKIINISISFSEFLLCIIHSENYVNMQCSHSGKNNSYELSFKNLKICFYLHDNDIYKSISKRKSWEDVSYDGNHILCMQNGDISGRSRDTSEEIRHHNCKCTIKSKRKIIIYVKKNIRNIIYNNVFYYYPCRCITGKNGYKYEKREGRKNNTYKIFNIYNIIETFPFVTSSMLPMYCSLKYLVYNCVIQHYRYKNRHLYMKKNNEKRKKEKYNNPNSPLYFKNKCKKCKYIKISNFLSLEFFNVLFIVKRIFFNLYLLINFLITLLKKNMFIKVNEIMYCISNTSYFIEDNFSLVKKDTKMEIQNGNINRECSNGRYEIIFQGENSLIGAMEDKDKGIRSKGSSVNHQNVHLSVTHRSVDERNNTNNEIGAAASASATNATNATNAANVDNCYSPRSNNVYILNDINKIRNNLVKQFLLFRKFKKKMEHYKKYLIEMLRNFYFYAVVYLTKRKSSLDVEIFFSFYITKLERINLKIQADIQRMERLKGKKQSQYLRFVRSDIEQRHRAHRVCRLCRLCRLCRVDYRRRKLPPPVVHVNGRVENGKREIHPNGSSDQTFLNGITEVKNELPTKWRSSKMKGLLVKKKKGRKFYNNLMCLKNVDEAKVELNNSFYFVREYDVHKLYMKELYYIYNIENYRKKKYMYDIKKEEYENSSKKLFYSHISKIVDSVRNSEQGKNKIKTMECKKEENRESKGEDIGEDKREDKREDKKENKKNKNNLAFLFNQNDTSNLIFHALISSEYKEKLKQIYQKEKEKIRHIREEETYRRCKIEKKEKSHDDRIRKRQTHNKNETHYRNIKKYLKENVGNLSNHFLNSGMVSDFLNSNNNDTVMIPLNENASVYIYFPLQFYYLRTFLCNKETIFLRSLIKSNYINFEHRKRHFVKTYDDKYIIKEINRHEFKSFINRYKDFFQYFSNIFFKGKKSLLCFLYGLYQIEIKKKNKKTIKTYIILENVKIENRNSKILIFDIKGARKKKNLQKLLKQNKKSFSLFEKNDTFSLNTCNLTEKVENDVSDDNTSDISINLDHFSRYLRREKKINFKCVPGKGEKRKNKPRNKNGHLTFLLSGKGDPSRGQQQEEDSIMRGNVTHRNIEGEDRRAREAGLFVRRVKRMEGNKECRKGKMYGKNYSNAEQTEEKKKNMKSCSRRCIGDGNKEGVHRLYEGVKRKMMLESIHYGMNSFWGNIREKRLRRHLLMDLRSNGGRSMDTLKRGEGKIITHVENKKYEKNSNIFINEIILNIRRYLLFNRKVVKLKKREQLRKKMYKKKVRHTYLHSVKASANFLTKKKEYILNRDNLTKYKMKYTNGQEEKNDFLNKESYDSKNLDSLNSAEKYNNFAINNYNALKSYIVLFDDNFKDFIKSKVINLTFSDYEDLMDSLKEDTNFLSSQDIMDYSLLIHMDISNHQIIFKIIDYLRPYTWDKSVENFSKSVLYLTKGYRPTIIHSEYYKKRFLSNIKKYIFYYIPIYALKKENVFNISKEETFSVVNLHKNHPYRTYFFYSLFNLIIRYYNNFYIYMKYFNIKERPLYSNVFAKNLYSKKNVCIFLSYYLKELYLRNGKDVEGFCKNRDIFLLKNGDSPYCQGGSLCQSHFLLFPREAYSSMRNAGLVHSSNLNREVLELINDNVIMNSSSTCLNKEQPFNMTCAGDKYLNNPIFPFYTQEQYSLLSSSKPGSDIVNDGNNDYGPYAYGTYQSFHKDIPHFSKSIETLSGKSYTSDVSKIKTNFFQKNYSFDEKEFKIMKKIFYKRISEFQVKILRKLQKNNYNVERVSSYVQNNIYIEMNDVNMHYTNINYLDAFNIYNICEKNFNEKRRKRRHGKRDSILLYIPSYFLFVLDKK</sequence>
<proteinExistence type="predicted"/>
<reference evidence="4 5" key="1">
    <citation type="submission" date="2016-06" db="EMBL/GenBank/DDBJ databases">
        <authorList>
            <consortium name="Pathogen Informatics"/>
        </authorList>
    </citation>
    <scope>NUCLEOTIDE SEQUENCE [LARGE SCALE GENOMIC DNA]</scope>
    <source>
        <strain evidence="4">PowCR01</strain>
    </source>
</reference>
<dbReference type="InterPro" id="IPR027410">
    <property type="entry name" value="TCP-1-like_intermed_sf"/>
</dbReference>
<keyword evidence="1" id="KW-0808">Transferase</keyword>
<dbReference type="PROSITE" id="PS51455">
    <property type="entry name" value="PIPK"/>
    <property type="match status" value="1"/>
</dbReference>
<feature type="region of interest" description="Disordered" evidence="2">
    <location>
        <begin position="1579"/>
        <end position="1615"/>
    </location>
</feature>
<organism evidence="4 5">
    <name type="scientific">Plasmodium ovale</name>
    <name type="common">malaria parasite P. ovale</name>
    <dbReference type="NCBI Taxonomy" id="36330"/>
    <lineage>
        <taxon>Eukaryota</taxon>
        <taxon>Sar</taxon>
        <taxon>Alveolata</taxon>
        <taxon>Apicomplexa</taxon>
        <taxon>Aconoidasida</taxon>
        <taxon>Haemosporida</taxon>
        <taxon>Plasmodiidae</taxon>
        <taxon>Plasmodium</taxon>
        <taxon>Plasmodium (Plasmodium)</taxon>
    </lineage>
</organism>
<dbReference type="Gene3D" id="3.30.810.10">
    <property type="entry name" value="2-Layer Sandwich"/>
    <property type="match status" value="1"/>
</dbReference>
<dbReference type="Gene3D" id="3.50.7.10">
    <property type="entry name" value="GroEL"/>
    <property type="match status" value="1"/>
</dbReference>
<dbReference type="Proteomes" id="UP000243200">
    <property type="component" value="Chromosome 13"/>
</dbReference>
<keyword evidence="1" id="KW-0547">Nucleotide-binding</keyword>
<dbReference type="SUPFAM" id="SSF52029">
    <property type="entry name" value="GroEL apical domain-like"/>
    <property type="match status" value="1"/>
</dbReference>
<keyword evidence="1" id="KW-0067">ATP-binding</keyword>
<dbReference type="SMART" id="SM00330">
    <property type="entry name" value="PIPKc"/>
    <property type="match status" value="1"/>
</dbReference>
<dbReference type="GO" id="GO:0046854">
    <property type="term" value="P:phosphatidylinositol phosphate biosynthetic process"/>
    <property type="evidence" value="ECO:0007669"/>
    <property type="project" value="TreeGrafter"/>
</dbReference>
<dbReference type="Gene3D" id="3.30.260.10">
    <property type="entry name" value="TCP-1-like chaperonin intermediate domain"/>
    <property type="match status" value="1"/>
</dbReference>
<dbReference type="PANTHER" id="PTHR45748:SF7">
    <property type="entry name" value="1-PHOSPHATIDYLINOSITOL 3-PHOSPHATE 5-KINASE-RELATED"/>
    <property type="match status" value="1"/>
</dbReference>
<accession>A0A1C3KXI2</accession>
<dbReference type="PANTHER" id="PTHR45748">
    <property type="entry name" value="1-PHOSPHATIDYLINOSITOL 3-PHOSPHATE 5-KINASE-RELATED"/>
    <property type="match status" value="1"/>
</dbReference>
<dbReference type="EMBL" id="LT594517">
    <property type="protein sequence ID" value="SBT78942.1"/>
    <property type="molecule type" value="Genomic_DNA"/>
</dbReference>
<feature type="domain" description="PIPK" evidence="3">
    <location>
        <begin position="1680"/>
        <end position="2359"/>
    </location>
</feature>
<dbReference type="GO" id="GO:0005524">
    <property type="term" value="F:ATP binding"/>
    <property type="evidence" value="ECO:0007669"/>
    <property type="project" value="UniProtKB-UniRule"/>
</dbReference>
<gene>
    <name evidence="4" type="primary">PowCR01_130044100</name>
    <name evidence="4" type="ORF">POWCR01_130044100</name>
</gene>
<evidence type="ECO:0000313" key="4">
    <source>
        <dbReference type="EMBL" id="SBT78942.1"/>
    </source>
</evidence>
<dbReference type="OrthoDB" id="660555at2759"/>
<feature type="compositionally biased region" description="Basic residues" evidence="2">
    <location>
        <begin position="1949"/>
        <end position="1959"/>
    </location>
</feature>
<evidence type="ECO:0000259" key="3">
    <source>
        <dbReference type="PROSITE" id="PS51455"/>
    </source>
</evidence>
<dbReference type="VEuPathDB" id="PlasmoDB:PocGH01_13047400"/>
<feature type="compositionally biased region" description="Basic and acidic residues" evidence="2">
    <location>
        <begin position="1579"/>
        <end position="1614"/>
    </location>
</feature>
<dbReference type="InterPro" id="IPR027483">
    <property type="entry name" value="PInositol-4-P-4/5-kinase_C_sf"/>
</dbReference>
<dbReference type="GO" id="GO:0010008">
    <property type="term" value="C:endosome membrane"/>
    <property type="evidence" value="ECO:0007669"/>
    <property type="project" value="TreeGrafter"/>
</dbReference>
<evidence type="ECO:0000256" key="1">
    <source>
        <dbReference type="PROSITE-ProRule" id="PRU00781"/>
    </source>
</evidence>
<evidence type="ECO:0000256" key="2">
    <source>
        <dbReference type="SAM" id="MobiDB-lite"/>
    </source>
</evidence>
<evidence type="ECO:0000313" key="5">
    <source>
        <dbReference type="Proteomes" id="UP000243200"/>
    </source>
</evidence>
<name>A0A1C3KXI2_PLAOA</name>
<dbReference type="InterPro" id="IPR027409">
    <property type="entry name" value="GroEL-like_apical_dom_sf"/>
</dbReference>
<keyword evidence="1" id="KW-0418">Kinase</keyword>
<protein>
    <recommendedName>
        <fullName evidence="3">PIPK domain-containing protein</fullName>
    </recommendedName>
</protein>
<dbReference type="InterPro" id="IPR002498">
    <property type="entry name" value="PInositol-4-P-4/5-kinase_core"/>
</dbReference>
<dbReference type="VEuPathDB" id="PlasmoDB:POWCR01_130044100"/>
<dbReference type="SUPFAM" id="SSF56104">
    <property type="entry name" value="SAICAR synthase-like"/>
    <property type="match status" value="2"/>
</dbReference>